<protein>
    <submittedName>
        <fullName evidence="1">Coiled-coil domain-containing protein 22</fullName>
    </submittedName>
</protein>
<organism evidence="1 2">
    <name type="scientific">Camellia lanceoleosa</name>
    <dbReference type="NCBI Taxonomy" id="1840588"/>
    <lineage>
        <taxon>Eukaryota</taxon>
        <taxon>Viridiplantae</taxon>
        <taxon>Streptophyta</taxon>
        <taxon>Embryophyta</taxon>
        <taxon>Tracheophyta</taxon>
        <taxon>Spermatophyta</taxon>
        <taxon>Magnoliopsida</taxon>
        <taxon>eudicotyledons</taxon>
        <taxon>Gunneridae</taxon>
        <taxon>Pentapetalae</taxon>
        <taxon>asterids</taxon>
        <taxon>Ericales</taxon>
        <taxon>Theaceae</taxon>
        <taxon>Camellia</taxon>
    </lineage>
</organism>
<reference evidence="1 2" key="1">
    <citation type="journal article" date="2022" name="Plant J.">
        <title>Chromosome-level genome of Camellia lanceoleosa provides a valuable resource for understanding genome evolution and self-incompatibility.</title>
        <authorList>
            <person name="Gong W."/>
            <person name="Xiao S."/>
            <person name="Wang L."/>
            <person name="Liao Z."/>
            <person name="Chang Y."/>
            <person name="Mo W."/>
            <person name="Hu G."/>
            <person name="Li W."/>
            <person name="Zhao G."/>
            <person name="Zhu H."/>
            <person name="Hu X."/>
            <person name="Ji K."/>
            <person name="Xiang X."/>
            <person name="Song Q."/>
            <person name="Yuan D."/>
            <person name="Jin S."/>
            <person name="Zhang L."/>
        </authorList>
    </citation>
    <scope>NUCLEOTIDE SEQUENCE [LARGE SCALE GENOMIC DNA]</scope>
    <source>
        <strain evidence="1">SQ_2022a</strain>
    </source>
</reference>
<accession>A0ACC0HAB4</accession>
<dbReference type="Proteomes" id="UP001060215">
    <property type="component" value="Chromosome 5"/>
</dbReference>
<proteinExistence type="predicted"/>
<evidence type="ECO:0000313" key="2">
    <source>
        <dbReference type="Proteomes" id="UP001060215"/>
    </source>
</evidence>
<dbReference type="EMBL" id="CM045762">
    <property type="protein sequence ID" value="KAI8010488.1"/>
    <property type="molecule type" value="Genomic_DNA"/>
</dbReference>
<comment type="caution">
    <text evidence="1">The sequence shown here is derived from an EMBL/GenBank/DDBJ whole genome shotgun (WGS) entry which is preliminary data.</text>
</comment>
<evidence type="ECO:0000313" key="1">
    <source>
        <dbReference type="EMBL" id="KAI8010488.1"/>
    </source>
</evidence>
<keyword evidence="2" id="KW-1185">Reference proteome</keyword>
<sequence>MDESLEILEKSLANSGVSIPQGVSSIKDLTPDTLFSICAQSLRLIDPSSSFPTSLPDSMADRFKICTDLASSVTNLGFIGDISFHKFLYPSEEDLYKLVRFLVRKLSELPKEVGEVSEKRDIIASTTTKENDFKTVPSGELTKKADNRRVDLSGDGVRTRLEDLTLNSEDAFVSGFLETHPLQQKIDTEAIPEISRSSMQDSSKEDTTSVQDDNESTKRVGKSYEESASQMDDKHVSEIEQKLISLSKQSSEIRYKIGKLRSQEKVLVEEASAKTVEAQHQEEEHELLKSVVEMAFDDQHNADFHITQLNEQVDSRRRHLLELETQWDTLRKSLEEKEASRRLYMQQNLSLWKS</sequence>
<name>A0ACC0HAB4_9ERIC</name>
<gene>
    <name evidence="1" type="ORF">LOK49_LG06G00267</name>
</gene>